<dbReference type="Gene3D" id="2.60.40.1220">
    <property type="match status" value="1"/>
</dbReference>
<dbReference type="GO" id="GO:0042597">
    <property type="term" value="C:periplasmic space"/>
    <property type="evidence" value="ECO:0007669"/>
    <property type="project" value="InterPro"/>
</dbReference>
<name>A0A0H5P0V0_NOCFR</name>
<comment type="subcellular location">
    <subcellularLocation>
        <location evidence="1">Cell envelope</location>
    </subcellularLocation>
</comment>
<keyword evidence="8" id="KW-0614">Plasmid</keyword>
<accession>A0A0H5P0V0</accession>
<keyword evidence="5" id="KW-0812">Transmembrane</keyword>
<dbReference type="GO" id="GO:0030313">
    <property type="term" value="C:cell envelope"/>
    <property type="evidence" value="ECO:0007669"/>
    <property type="project" value="UniProtKB-SubCell"/>
</dbReference>
<dbReference type="SUPFAM" id="SSF81296">
    <property type="entry name" value="E set domains"/>
    <property type="match status" value="1"/>
</dbReference>
<keyword evidence="2" id="KW-0479">Metal-binding</keyword>
<dbReference type="InterPro" id="IPR014756">
    <property type="entry name" value="Ig_E-set"/>
</dbReference>
<organism evidence="8 9">
    <name type="scientific">Nocardia farcinica</name>
    <dbReference type="NCBI Taxonomy" id="37329"/>
    <lineage>
        <taxon>Bacteria</taxon>
        <taxon>Bacillati</taxon>
        <taxon>Actinomycetota</taxon>
        <taxon>Actinomycetes</taxon>
        <taxon>Mycobacteriales</taxon>
        <taxon>Nocardiaceae</taxon>
        <taxon>Nocardia</taxon>
    </lineage>
</organism>
<sequence>MTARLLRIVLTALFAVGLALTAGGVAAAHSSAVGSVPENGARVDKGPERISVTFNEDLQPNFPSLTLVGPDGNLWSRGEPTVEGKTVSVAAGELGPAGEYTIAFRVTSADGHPVSGTRTFTLTTPGTGTPGDRADAAAESANGDGGVPLWVFVLGAVALFGAGLAVALFGFRGRGRG</sequence>
<dbReference type="EMBL" id="LN868939">
    <property type="protein sequence ID" value="CRY80959.1"/>
    <property type="molecule type" value="Genomic_DNA"/>
</dbReference>
<dbReference type="PANTHER" id="PTHR34820">
    <property type="entry name" value="INNER MEMBRANE PROTEIN YEBZ"/>
    <property type="match status" value="1"/>
</dbReference>
<dbReference type="InterPro" id="IPR032694">
    <property type="entry name" value="CopC/D"/>
</dbReference>
<dbReference type="InterPro" id="IPR007348">
    <property type="entry name" value="CopC_dom"/>
</dbReference>
<dbReference type="RefSeq" id="WP_060593885.1">
    <property type="nucleotide sequence ID" value="NZ_CP031418.1"/>
</dbReference>
<dbReference type="GO" id="GO:0006825">
    <property type="term" value="P:copper ion transport"/>
    <property type="evidence" value="ECO:0007669"/>
    <property type="project" value="InterPro"/>
</dbReference>
<geneLocation type="plasmid" evidence="8">
    <name>2</name>
</geneLocation>
<keyword evidence="3 6" id="KW-0732">Signal</keyword>
<feature type="transmembrane region" description="Helical" evidence="5">
    <location>
        <begin position="149"/>
        <end position="171"/>
    </location>
</feature>
<evidence type="ECO:0000313" key="8">
    <source>
        <dbReference type="EMBL" id="CRY80959.1"/>
    </source>
</evidence>
<dbReference type="PANTHER" id="PTHR34820:SF4">
    <property type="entry name" value="INNER MEMBRANE PROTEIN YEBZ"/>
    <property type="match status" value="1"/>
</dbReference>
<reference evidence="9" key="1">
    <citation type="submission" date="2015-03" db="EMBL/GenBank/DDBJ databases">
        <authorList>
            <consortium name="Pathogen Informatics"/>
        </authorList>
    </citation>
    <scope>NUCLEOTIDE SEQUENCE [LARGE SCALE GENOMIC DNA]</scope>
    <source>
        <strain evidence="9">NCTC11134</strain>
        <plasmid evidence="9">2</plasmid>
    </source>
</reference>
<evidence type="ECO:0000256" key="5">
    <source>
        <dbReference type="SAM" id="Phobius"/>
    </source>
</evidence>
<feature type="domain" description="CopC" evidence="7">
    <location>
        <begin position="29"/>
        <end position="122"/>
    </location>
</feature>
<dbReference type="AlphaFoldDB" id="A0A0H5P0V0"/>
<feature type="signal peptide" evidence="6">
    <location>
        <begin position="1"/>
        <end position="27"/>
    </location>
</feature>
<keyword evidence="4" id="KW-0186">Copper</keyword>
<keyword evidence="5" id="KW-1133">Transmembrane helix</keyword>
<evidence type="ECO:0000256" key="3">
    <source>
        <dbReference type="ARBA" id="ARBA00022729"/>
    </source>
</evidence>
<dbReference type="KEGG" id="nfr:ERS450000_04132"/>
<gene>
    <name evidence="8" type="primary">pcoC</name>
    <name evidence="8" type="ORF">ERS450000_04132</name>
</gene>
<dbReference type="GO" id="GO:0005507">
    <property type="term" value="F:copper ion binding"/>
    <property type="evidence" value="ECO:0007669"/>
    <property type="project" value="InterPro"/>
</dbReference>
<evidence type="ECO:0000313" key="9">
    <source>
        <dbReference type="Proteomes" id="UP000057820"/>
    </source>
</evidence>
<evidence type="ECO:0000256" key="4">
    <source>
        <dbReference type="ARBA" id="ARBA00023008"/>
    </source>
</evidence>
<proteinExistence type="predicted"/>
<dbReference type="InterPro" id="IPR014755">
    <property type="entry name" value="Cu-Rt/internalin_Ig-like"/>
</dbReference>
<feature type="chain" id="PRO_5005222399" evidence="6">
    <location>
        <begin position="28"/>
        <end position="177"/>
    </location>
</feature>
<evidence type="ECO:0000256" key="1">
    <source>
        <dbReference type="ARBA" id="ARBA00004196"/>
    </source>
</evidence>
<evidence type="ECO:0000256" key="2">
    <source>
        <dbReference type="ARBA" id="ARBA00022723"/>
    </source>
</evidence>
<keyword evidence="5" id="KW-0472">Membrane</keyword>
<protein>
    <submittedName>
        <fullName evidence="8">Copper resistance protein C</fullName>
    </submittedName>
</protein>
<dbReference type="Pfam" id="PF04234">
    <property type="entry name" value="CopC"/>
    <property type="match status" value="1"/>
</dbReference>
<dbReference type="GO" id="GO:0046688">
    <property type="term" value="P:response to copper ion"/>
    <property type="evidence" value="ECO:0007669"/>
    <property type="project" value="InterPro"/>
</dbReference>
<evidence type="ECO:0000259" key="7">
    <source>
        <dbReference type="Pfam" id="PF04234"/>
    </source>
</evidence>
<evidence type="ECO:0000256" key="6">
    <source>
        <dbReference type="SAM" id="SignalP"/>
    </source>
</evidence>
<dbReference type="GO" id="GO:0005886">
    <property type="term" value="C:plasma membrane"/>
    <property type="evidence" value="ECO:0007669"/>
    <property type="project" value="TreeGrafter"/>
</dbReference>
<dbReference type="Proteomes" id="UP000057820">
    <property type="component" value="Plasmid 2"/>
</dbReference>